<dbReference type="RefSeq" id="WP_142903947.1">
    <property type="nucleotide sequence ID" value="NZ_ML660091.1"/>
</dbReference>
<sequence length="72" mass="7698">MSDSDIDEKPSFFQIVLSTIAAAFGVQSDKNRQRDFKHGSVLPYIVAGIIFTVGFVLAVVLVVQVVLSGAGK</sequence>
<feature type="transmembrane region" description="Helical" evidence="1">
    <location>
        <begin position="12"/>
        <end position="29"/>
    </location>
</feature>
<dbReference type="EMBL" id="VHSG01000008">
    <property type="protein sequence ID" value="TQV81286.1"/>
    <property type="molecule type" value="Genomic_DNA"/>
</dbReference>
<dbReference type="OrthoDB" id="5625885at2"/>
<dbReference type="Pfam" id="PF11174">
    <property type="entry name" value="DUF2970"/>
    <property type="match status" value="1"/>
</dbReference>
<proteinExistence type="predicted"/>
<keyword evidence="1" id="KW-0472">Membrane</keyword>
<organism evidence="2 3">
    <name type="scientific">Exilibacterium tricleocarpae</name>
    <dbReference type="NCBI Taxonomy" id="2591008"/>
    <lineage>
        <taxon>Bacteria</taxon>
        <taxon>Pseudomonadati</taxon>
        <taxon>Pseudomonadota</taxon>
        <taxon>Gammaproteobacteria</taxon>
        <taxon>Cellvibrionales</taxon>
        <taxon>Cellvibrionaceae</taxon>
        <taxon>Exilibacterium</taxon>
    </lineage>
</organism>
<evidence type="ECO:0000313" key="3">
    <source>
        <dbReference type="Proteomes" id="UP000319732"/>
    </source>
</evidence>
<protein>
    <submittedName>
        <fullName evidence="2">DUF2970 domain-containing protein</fullName>
    </submittedName>
</protein>
<comment type="caution">
    <text evidence="2">The sequence shown here is derived from an EMBL/GenBank/DDBJ whole genome shotgun (WGS) entry which is preliminary data.</text>
</comment>
<dbReference type="InterPro" id="IPR021344">
    <property type="entry name" value="DUF2970"/>
</dbReference>
<feature type="transmembrane region" description="Helical" evidence="1">
    <location>
        <begin position="41"/>
        <end position="67"/>
    </location>
</feature>
<dbReference type="AlphaFoldDB" id="A0A545TVP6"/>
<dbReference type="Proteomes" id="UP000319732">
    <property type="component" value="Unassembled WGS sequence"/>
</dbReference>
<evidence type="ECO:0000313" key="2">
    <source>
        <dbReference type="EMBL" id="TQV81286.1"/>
    </source>
</evidence>
<evidence type="ECO:0000256" key="1">
    <source>
        <dbReference type="SAM" id="Phobius"/>
    </source>
</evidence>
<accession>A0A545TVP6</accession>
<keyword evidence="1" id="KW-0812">Transmembrane</keyword>
<keyword evidence="3" id="KW-1185">Reference proteome</keyword>
<keyword evidence="1" id="KW-1133">Transmembrane helix</keyword>
<name>A0A545TVP6_9GAMM</name>
<reference evidence="2 3" key="1">
    <citation type="submission" date="2019-06" db="EMBL/GenBank/DDBJ databases">
        <title>Whole genome sequence for Cellvibrionaceae sp. R142.</title>
        <authorList>
            <person name="Wang G."/>
        </authorList>
    </citation>
    <scope>NUCLEOTIDE SEQUENCE [LARGE SCALE GENOMIC DNA]</scope>
    <source>
        <strain evidence="2 3">R142</strain>
    </source>
</reference>
<gene>
    <name evidence="2" type="ORF">FKG94_09325</name>
</gene>